<evidence type="ECO:0000313" key="2">
    <source>
        <dbReference type="EMBL" id="KAK6324969.1"/>
    </source>
</evidence>
<name>A0AAN8M8Y6_9TELE</name>
<evidence type="ECO:0000256" key="1">
    <source>
        <dbReference type="SAM" id="Phobius"/>
    </source>
</evidence>
<organism evidence="2 3">
    <name type="scientific">Coregonus suidteri</name>
    <dbReference type="NCBI Taxonomy" id="861788"/>
    <lineage>
        <taxon>Eukaryota</taxon>
        <taxon>Metazoa</taxon>
        <taxon>Chordata</taxon>
        <taxon>Craniata</taxon>
        <taxon>Vertebrata</taxon>
        <taxon>Euteleostomi</taxon>
        <taxon>Actinopterygii</taxon>
        <taxon>Neopterygii</taxon>
        <taxon>Teleostei</taxon>
        <taxon>Protacanthopterygii</taxon>
        <taxon>Salmoniformes</taxon>
        <taxon>Salmonidae</taxon>
        <taxon>Coregoninae</taxon>
        <taxon>Coregonus</taxon>
    </lineage>
</organism>
<keyword evidence="3" id="KW-1185">Reference proteome</keyword>
<feature type="transmembrane region" description="Helical" evidence="1">
    <location>
        <begin position="67"/>
        <end position="88"/>
    </location>
</feature>
<dbReference type="Proteomes" id="UP001356427">
    <property type="component" value="Unassembled WGS sequence"/>
</dbReference>
<sequence length="89" mass="9351">MTLIFKNQTVVPNATSAEQGLTQSLAQGNTFLNVDTTSISAITTTTAPTTAAEVADTTASVANTLKITMGIAVWLPILFTMLTGLFSWL</sequence>
<dbReference type="AlphaFoldDB" id="A0AAN8M8Y6"/>
<keyword evidence="1" id="KW-1133">Transmembrane helix</keyword>
<keyword evidence="1" id="KW-0812">Transmembrane</keyword>
<dbReference type="EMBL" id="JAGTTL010000003">
    <property type="protein sequence ID" value="KAK6324969.1"/>
    <property type="molecule type" value="Genomic_DNA"/>
</dbReference>
<comment type="caution">
    <text evidence="2">The sequence shown here is derived from an EMBL/GenBank/DDBJ whole genome shotgun (WGS) entry which is preliminary data.</text>
</comment>
<gene>
    <name evidence="2" type="ORF">J4Q44_G00043110</name>
</gene>
<protein>
    <submittedName>
        <fullName evidence="2">Uncharacterized protein</fullName>
    </submittedName>
</protein>
<proteinExistence type="predicted"/>
<evidence type="ECO:0000313" key="3">
    <source>
        <dbReference type="Proteomes" id="UP001356427"/>
    </source>
</evidence>
<accession>A0AAN8M8Y6</accession>
<reference evidence="2 3" key="1">
    <citation type="submission" date="2021-04" db="EMBL/GenBank/DDBJ databases">
        <authorList>
            <person name="De Guttry C."/>
            <person name="Zahm M."/>
            <person name="Klopp C."/>
            <person name="Cabau C."/>
            <person name="Louis A."/>
            <person name="Berthelot C."/>
            <person name="Parey E."/>
            <person name="Roest Crollius H."/>
            <person name="Montfort J."/>
            <person name="Robinson-Rechavi M."/>
            <person name="Bucao C."/>
            <person name="Bouchez O."/>
            <person name="Gislard M."/>
            <person name="Lluch J."/>
            <person name="Milhes M."/>
            <person name="Lampietro C."/>
            <person name="Lopez Roques C."/>
            <person name="Donnadieu C."/>
            <person name="Braasch I."/>
            <person name="Desvignes T."/>
            <person name="Postlethwait J."/>
            <person name="Bobe J."/>
            <person name="Wedekind C."/>
            <person name="Guiguen Y."/>
        </authorList>
    </citation>
    <scope>NUCLEOTIDE SEQUENCE [LARGE SCALE GENOMIC DNA]</scope>
    <source>
        <strain evidence="2">Cs_M1</strain>
        <tissue evidence="2">Blood</tissue>
    </source>
</reference>
<keyword evidence="1" id="KW-0472">Membrane</keyword>